<evidence type="ECO:0000256" key="1">
    <source>
        <dbReference type="SAM" id="MobiDB-lite"/>
    </source>
</evidence>
<keyword evidence="3" id="KW-1185">Reference proteome</keyword>
<dbReference type="AlphaFoldDB" id="K0RJG4"/>
<dbReference type="Proteomes" id="UP000266841">
    <property type="component" value="Unassembled WGS sequence"/>
</dbReference>
<evidence type="ECO:0000313" key="3">
    <source>
        <dbReference type="Proteomes" id="UP000266841"/>
    </source>
</evidence>
<comment type="caution">
    <text evidence="2">The sequence shown here is derived from an EMBL/GenBank/DDBJ whole genome shotgun (WGS) entry which is preliminary data.</text>
</comment>
<feature type="region of interest" description="Disordered" evidence="1">
    <location>
        <begin position="1"/>
        <end position="86"/>
    </location>
</feature>
<gene>
    <name evidence="2" type="ORF">THAOC_27223</name>
</gene>
<name>K0RJG4_THAOC</name>
<accession>K0RJG4</accession>
<feature type="compositionally biased region" description="Low complexity" evidence="1">
    <location>
        <begin position="73"/>
        <end position="86"/>
    </location>
</feature>
<proteinExistence type="predicted"/>
<sequence length="86" mass="8858">MSASRRRSRSDSPPSSPPPPGSSPGRGGRRRPSRRVRPRRSSLPPADGAARPPGSLCMYEEGISCEGAGRAGGRAPHPAAGEEGLS</sequence>
<feature type="non-terminal residue" evidence="2">
    <location>
        <position position="86"/>
    </location>
</feature>
<reference evidence="2 3" key="1">
    <citation type="journal article" date="2012" name="Genome Biol.">
        <title>Genome and low-iron response of an oceanic diatom adapted to chronic iron limitation.</title>
        <authorList>
            <person name="Lommer M."/>
            <person name="Specht M."/>
            <person name="Roy A.S."/>
            <person name="Kraemer L."/>
            <person name="Andreson R."/>
            <person name="Gutowska M.A."/>
            <person name="Wolf J."/>
            <person name="Bergner S.V."/>
            <person name="Schilhabel M.B."/>
            <person name="Klostermeier U.C."/>
            <person name="Beiko R.G."/>
            <person name="Rosenstiel P."/>
            <person name="Hippler M."/>
            <person name="Laroche J."/>
        </authorList>
    </citation>
    <scope>NUCLEOTIDE SEQUENCE [LARGE SCALE GENOMIC DNA]</scope>
    <source>
        <strain evidence="2 3">CCMP1005</strain>
    </source>
</reference>
<evidence type="ECO:0000313" key="2">
    <source>
        <dbReference type="EMBL" id="EJK53360.1"/>
    </source>
</evidence>
<dbReference type="EMBL" id="AGNL01037929">
    <property type="protein sequence ID" value="EJK53360.1"/>
    <property type="molecule type" value="Genomic_DNA"/>
</dbReference>
<protein>
    <submittedName>
        <fullName evidence="2">Uncharacterized protein</fullName>
    </submittedName>
</protein>
<feature type="compositionally biased region" description="Basic residues" evidence="1">
    <location>
        <begin position="27"/>
        <end position="40"/>
    </location>
</feature>
<organism evidence="2 3">
    <name type="scientific">Thalassiosira oceanica</name>
    <name type="common">Marine diatom</name>
    <dbReference type="NCBI Taxonomy" id="159749"/>
    <lineage>
        <taxon>Eukaryota</taxon>
        <taxon>Sar</taxon>
        <taxon>Stramenopiles</taxon>
        <taxon>Ochrophyta</taxon>
        <taxon>Bacillariophyta</taxon>
        <taxon>Coscinodiscophyceae</taxon>
        <taxon>Thalassiosirophycidae</taxon>
        <taxon>Thalassiosirales</taxon>
        <taxon>Thalassiosiraceae</taxon>
        <taxon>Thalassiosira</taxon>
    </lineage>
</organism>